<dbReference type="InterPro" id="IPR009228">
    <property type="entry name" value="Capsid_scaffold_GpO"/>
</dbReference>
<reference evidence="2 3" key="1">
    <citation type="submission" date="2019-11" db="EMBL/GenBank/DDBJ databases">
        <title>Whole genome sequence of a plant growth promoting strain Serratia marcescens BTL07 isolated from the rhizoplane of Chili (Capsicum annuum).</title>
        <authorList>
            <person name="Dutta S."/>
            <person name="Khatun A."/>
            <person name="Gupta D.R."/>
            <person name="Surovy M.Z."/>
            <person name="Rahman M.M."/>
            <person name="Mahmud N.U."/>
            <person name="Emes R."/>
            <person name="Warry A."/>
            <person name="West H."/>
            <person name="Clarke M.L."/>
            <person name="Islam M.T."/>
        </authorList>
    </citation>
    <scope>NUCLEOTIDE SEQUENCE [LARGE SCALE GENOMIC DNA]</scope>
    <source>
        <strain evidence="2 3">BTL07</strain>
    </source>
</reference>
<dbReference type="EMBL" id="WNKC01000002">
    <property type="protein sequence ID" value="MVF03264.1"/>
    <property type="molecule type" value="Genomic_DNA"/>
</dbReference>
<evidence type="ECO:0000313" key="2">
    <source>
        <dbReference type="EMBL" id="MVF03264.1"/>
    </source>
</evidence>
<gene>
    <name evidence="2" type="ORF">GMA22_08355</name>
</gene>
<dbReference type="AlphaFoldDB" id="A0ABD6HNQ3"/>
<protein>
    <submittedName>
        <fullName evidence="2">Phage capsid protein</fullName>
    </submittedName>
</protein>
<name>A0ABD6HNQ3_SERMA</name>
<accession>A0ABD6HNQ3</accession>
<evidence type="ECO:0000256" key="1">
    <source>
        <dbReference type="SAM" id="MobiDB-lite"/>
    </source>
</evidence>
<feature type="compositionally biased region" description="Polar residues" evidence="1">
    <location>
        <begin position="254"/>
        <end position="263"/>
    </location>
</feature>
<sequence>MPITKFFRVAVEGATCDGRTLERKHIEQMAKRYNPTVYGARINLEHISGWSPESVFRAYGDVLETKTEEITDGDLKGKLALLVKADATDELVELKKKRQKVYHSIEVHPSFADTGEAYLMGLACTDNPASLGGEFMKFCAGSETNPLASRKHDPACFFTETIESSLEFEQEAPAPEAGKKFLSRITEMITGNKQKFSQETDDLRGAVTLLAESQRDALDQLEKFGALEKQHRELQQNFTTLQSDFDTLKGQLDAQPNNYTQRPPATGGEGKSTAELADC</sequence>
<dbReference type="Pfam" id="PF05929">
    <property type="entry name" value="Phage_GPO"/>
    <property type="match status" value="1"/>
</dbReference>
<proteinExistence type="predicted"/>
<dbReference type="RefSeq" id="WP_156865748.1">
    <property type="nucleotide sequence ID" value="NZ_CP053918.1"/>
</dbReference>
<evidence type="ECO:0000313" key="3">
    <source>
        <dbReference type="Proteomes" id="UP000443014"/>
    </source>
</evidence>
<comment type="caution">
    <text evidence="2">The sequence shown here is derived from an EMBL/GenBank/DDBJ whole genome shotgun (WGS) entry which is preliminary data.</text>
</comment>
<feature type="region of interest" description="Disordered" evidence="1">
    <location>
        <begin position="250"/>
        <end position="279"/>
    </location>
</feature>
<organism evidence="2 3">
    <name type="scientific">Serratia marcescens</name>
    <dbReference type="NCBI Taxonomy" id="615"/>
    <lineage>
        <taxon>Bacteria</taxon>
        <taxon>Pseudomonadati</taxon>
        <taxon>Pseudomonadota</taxon>
        <taxon>Gammaproteobacteria</taxon>
        <taxon>Enterobacterales</taxon>
        <taxon>Yersiniaceae</taxon>
        <taxon>Serratia</taxon>
    </lineage>
</organism>
<dbReference type="Proteomes" id="UP000443014">
    <property type="component" value="Unassembled WGS sequence"/>
</dbReference>